<keyword evidence="2" id="KW-0479">Metal-binding</keyword>
<evidence type="ECO:0000256" key="5">
    <source>
        <dbReference type="ARBA" id="ARBA00022839"/>
    </source>
</evidence>
<dbReference type="GO" id="GO:0003723">
    <property type="term" value="F:RNA binding"/>
    <property type="evidence" value="ECO:0007669"/>
    <property type="project" value="UniProtKB-KW"/>
</dbReference>
<feature type="domain" description="Metallo-beta-lactamase" evidence="7">
    <location>
        <begin position="15"/>
        <end position="204"/>
    </location>
</feature>
<dbReference type="Gene3D" id="3.60.15.10">
    <property type="entry name" value="Ribonuclease Z/Hydroxyacylglutathione hydrolase-like"/>
    <property type="match status" value="1"/>
</dbReference>
<evidence type="ECO:0000256" key="2">
    <source>
        <dbReference type="ARBA" id="ARBA00022723"/>
    </source>
</evidence>
<dbReference type="Pfam" id="PF07521">
    <property type="entry name" value="RMMBL"/>
    <property type="match status" value="1"/>
</dbReference>
<dbReference type="PANTHER" id="PTHR43694">
    <property type="entry name" value="RIBONUCLEASE J"/>
    <property type="match status" value="1"/>
</dbReference>
<reference evidence="8 9" key="1">
    <citation type="journal article" date="2016" name="Sci. Rep.">
        <title>Metabolic traits of an uncultured archaeal lineage -MSBL1- from brine pools of the Red Sea.</title>
        <authorList>
            <person name="Mwirichia R."/>
            <person name="Alam I."/>
            <person name="Rashid M."/>
            <person name="Vinu M."/>
            <person name="Ba-Alawi W."/>
            <person name="Anthony Kamau A."/>
            <person name="Kamanda Ngugi D."/>
            <person name="Goker M."/>
            <person name="Klenk H.P."/>
            <person name="Bajic V."/>
            <person name="Stingl U."/>
        </authorList>
    </citation>
    <scope>NUCLEOTIDE SEQUENCE [LARGE SCALE GENOMIC DNA]</scope>
    <source>
        <strain evidence="8">SCGC-AAA261D19</strain>
    </source>
</reference>
<keyword evidence="4" id="KW-0862">Zinc</keyword>
<accession>A0A133V6C4</accession>
<evidence type="ECO:0000256" key="6">
    <source>
        <dbReference type="ARBA" id="ARBA00022884"/>
    </source>
</evidence>
<protein>
    <recommendedName>
        <fullName evidence="7">Metallo-beta-lactamase domain-containing protein</fullName>
    </recommendedName>
</protein>
<dbReference type="AlphaFoldDB" id="A0A133V6C4"/>
<proteinExistence type="predicted"/>
<evidence type="ECO:0000259" key="7">
    <source>
        <dbReference type="SMART" id="SM00849"/>
    </source>
</evidence>
<keyword evidence="3" id="KW-0378">Hydrolase</keyword>
<dbReference type="SMART" id="SM00849">
    <property type="entry name" value="Lactamase_B"/>
    <property type="match status" value="1"/>
</dbReference>
<organism evidence="8 9">
    <name type="scientific">candidate division MSBL1 archaeon SCGC-AAA261D19</name>
    <dbReference type="NCBI Taxonomy" id="1698273"/>
    <lineage>
        <taxon>Archaea</taxon>
        <taxon>Methanobacteriati</taxon>
        <taxon>Methanobacteriota</taxon>
        <taxon>candidate division MSBL1</taxon>
    </lineage>
</organism>
<evidence type="ECO:0000256" key="1">
    <source>
        <dbReference type="ARBA" id="ARBA00022722"/>
    </source>
</evidence>
<dbReference type="GO" id="GO:0004527">
    <property type="term" value="F:exonuclease activity"/>
    <property type="evidence" value="ECO:0007669"/>
    <property type="project" value="UniProtKB-KW"/>
</dbReference>
<dbReference type="Gene3D" id="3.40.50.10710">
    <property type="entry name" value="Metallo-hydrolase/oxidoreductase"/>
    <property type="match status" value="1"/>
</dbReference>
<evidence type="ECO:0000313" key="9">
    <source>
        <dbReference type="Proteomes" id="UP000070400"/>
    </source>
</evidence>
<sequence>MAIEITPLGGMGEVGKNMTVLRFDDVRVVVDMGIMLENILRLGNVSIEKMNRRRLIDIGGIPDDTQLRGKDVSAIVLSHGHLDHVGAIGKLASAYDAPVYATPFTMEVVKHLIREERVFDVSSDLKTVELGDKVEVDGVEIEFIRGTHSIPHTAHPAVGNSEGTVLCASGVKLDDDPLLGDAPDYDSLRRLSDGTTLINLVCAVRVDESGSTPSEAYARQMLKEVMTEAAERKKGLLITAFSTHIARIKSIVDISHELGREPVILGRSLRRNCDIASKLGLVEFPSDLRIHGRSGSVENVLYEVDNSKEDYVVLCTGHQGEPRSILTRIADGRFPYKVGRNDEVVFSASVIPNPLNIANRNLLETKLEAEGAKIHRDVHVSGHASREGIEKFIRLTNPDHLVPFHGTFDNMEKMINLGRDLGYPNKRLHLLKNGQSKTLNA</sequence>
<dbReference type="InterPro" id="IPR042173">
    <property type="entry name" value="RNase_J_2"/>
</dbReference>
<dbReference type="GO" id="GO:0046872">
    <property type="term" value="F:metal ion binding"/>
    <property type="evidence" value="ECO:0007669"/>
    <property type="project" value="UniProtKB-KW"/>
</dbReference>
<evidence type="ECO:0000256" key="3">
    <source>
        <dbReference type="ARBA" id="ARBA00022801"/>
    </source>
</evidence>
<dbReference type="Proteomes" id="UP000070400">
    <property type="component" value="Unassembled WGS sequence"/>
</dbReference>
<dbReference type="Pfam" id="PF22505">
    <property type="entry name" value="RNase_J_b_CASP"/>
    <property type="match status" value="1"/>
</dbReference>
<keyword evidence="9" id="KW-1185">Reference proteome</keyword>
<name>A0A133V6C4_9EURY</name>
<dbReference type="PANTHER" id="PTHR43694:SF1">
    <property type="entry name" value="RIBONUCLEASE J"/>
    <property type="match status" value="1"/>
</dbReference>
<dbReference type="SUPFAM" id="SSF56281">
    <property type="entry name" value="Metallo-hydrolase/oxidoreductase"/>
    <property type="match status" value="1"/>
</dbReference>
<evidence type="ECO:0000256" key="4">
    <source>
        <dbReference type="ARBA" id="ARBA00022833"/>
    </source>
</evidence>
<dbReference type="InterPro" id="IPR036866">
    <property type="entry name" value="RibonucZ/Hydroxyglut_hydro"/>
</dbReference>
<dbReference type="InterPro" id="IPR055132">
    <property type="entry name" value="RNase_J_b_CASP"/>
</dbReference>
<keyword evidence="6" id="KW-0694">RNA-binding</keyword>
<dbReference type="EMBL" id="LHXX01000030">
    <property type="protein sequence ID" value="KXB01987.1"/>
    <property type="molecule type" value="Genomic_DNA"/>
</dbReference>
<dbReference type="InterPro" id="IPR001279">
    <property type="entry name" value="Metallo-B-lactamas"/>
</dbReference>
<comment type="caution">
    <text evidence="8">The sequence shown here is derived from an EMBL/GenBank/DDBJ whole genome shotgun (WGS) entry which is preliminary data.</text>
</comment>
<keyword evidence="1" id="KW-0540">Nuclease</keyword>
<evidence type="ECO:0000313" key="8">
    <source>
        <dbReference type="EMBL" id="KXB01987.1"/>
    </source>
</evidence>
<gene>
    <name evidence="8" type="ORF">AKJ43_02720</name>
</gene>
<dbReference type="InterPro" id="IPR011108">
    <property type="entry name" value="RMMBL"/>
</dbReference>
<keyword evidence="5" id="KW-0269">Exonuclease</keyword>
<dbReference type="CDD" id="cd07714">
    <property type="entry name" value="RNaseJ_MBL-fold"/>
    <property type="match status" value="1"/>
</dbReference>
<dbReference type="Pfam" id="PF00753">
    <property type="entry name" value="Lactamase_B"/>
    <property type="match status" value="1"/>
</dbReference>